<protein>
    <submittedName>
        <fullName evidence="3">CinA family protein</fullName>
    </submittedName>
</protein>
<dbReference type="Gene3D" id="3.90.950.20">
    <property type="entry name" value="CinA-like"/>
    <property type="match status" value="1"/>
</dbReference>
<organism evidence="3 4">
    <name type="scientific">Leucobacter muris</name>
    <dbReference type="NCBI Taxonomy" id="1935379"/>
    <lineage>
        <taxon>Bacteria</taxon>
        <taxon>Bacillati</taxon>
        <taxon>Actinomycetota</taxon>
        <taxon>Actinomycetes</taxon>
        <taxon>Micrococcales</taxon>
        <taxon>Microbacteriaceae</taxon>
        <taxon>Leucobacter</taxon>
    </lineage>
</organism>
<evidence type="ECO:0000259" key="2">
    <source>
        <dbReference type="Pfam" id="PF02464"/>
    </source>
</evidence>
<dbReference type="InterPro" id="IPR008136">
    <property type="entry name" value="CinA_C"/>
</dbReference>
<dbReference type="RefSeq" id="WP_128386548.1">
    <property type="nucleotide sequence ID" value="NZ_CP035037.1"/>
</dbReference>
<dbReference type="EMBL" id="CP035037">
    <property type="protein sequence ID" value="QAB17396.1"/>
    <property type="molecule type" value="Genomic_DNA"/>
</dbReference>
<reference evidence="3 4" key="1">
    <citation type="submission" date="2019-01" db="EMBL/GenBank/DDBJ databases">
        <title>Leucobacter muris sp. nov. isolated from the nose of a laboratory mouse.</title>
        <authorList>
            <person name="Benga L."/>
            <person name="Sproeer C."/>
            <person name="Schumann P."/>
            <person name="Verbarg S."/>
            <person name="Bunk B."/>
            <person name="Engelhardt E."/>
            <person name="Benten P.M."/>
            <person name="Sager M."/>
        </authorList>
    </citation>
    <scope>NUCLEOTIDE SEQUENCE [LARGE SCALE GENOMIC DNA]</scope>
    <source>
        <strain evidence="3 4">DSM 101948</strain>
    </source>
</reference>
<dbReference type="InterPro" id="IPR036653">
    <property type="entry name" value="CinA-like_C"/>
</dbReference>
<feature type="domain" description="CinA C-terminal" evidence="2">
    <location>
        <begin position="15"/>
        <end position="175"/>
    </location>
</feature>
<evidence type="ECO:0000313" key="4">
    <source>
        <dbReference type="Proteomes" id="UP000285768"/>
    </source>
</evidence>
<dbReference type="Proteomes" id="UP000285768">
    <property type="component" value="Chromosome"/>
</dbReference>
<dbReference type="Pfam" id="PF02464">
    <property type="entry name" value="CinA"/>
    <property type="match status" value="1"/>
</dbReference>
<feature type="region of interest" description="Disordered" evidence="1">
    <location>
        <begin position="106"/>
        <end position="134"/>
    </location>
</feature>
<proteinExistence type="predicted"/>
<name>A0ABX5QEC5_9MICO</name>
<gene>
    <name evidence="3" type="ORF">Leucomu_05205</name>
</gene>
<accession>A0ABX5QEC5</accession>
<sequence length="186" mass="18749">MKPIGQGSPGAGGELARAVVEIAAARGLRIAVAESLTGGLLADALVSVPGSSRVFSGGVVAYDTALKHSVLGVDDELLREKGPVDGEVARQMARGVRELCAVPRADGAEPEPADIGLATTGVAGPEPDPQTGQPVGTVWVGLCLGDRARSVEYSLSGDRGEIRNGSVAAALELLVGELGASELESD</sequence>
<dbReference type="NCBIfam" id="TIGR00199">
    <property type="entry name" value="PncC_domain"/>
    <property type="match status" value="1"/>
</dbReference>
<evidence type="ECO:0000256" key="1">
    <source>
        <dbReference type="SAM" id="MobiDB-lite"/>
    </source>
</evidence>
<dbReference type="SUPFAM" id="SSF142433">
    <property type="entry name" value="CinA-like"/>
    <property type="match status" value="1"/>
</dbReference>
<evidence type="ECO:0000313" key="3">
    <source>
        <dbReference type="EMBL" id="QAB17396.1"/>
    </source>
</evidence>
<keyword evidence="4" id="KW-1185">Reference proteome</keyword>